<keyword evidence="3" id="KW-1003">Cell membrane</keyword>
<dbReference type="NCBIfam" id="NF006518">
    <property type="entry name" value="PRK08965.1-2"/>
    <property type="match status" value="1"/>
</dbReference>
<feature type="transmembrane region" description="Helical" evidence="7">
    <location>
        <begin position="7"/>
        <end position="26"/>
    </location>
</feature>
<dbReference type="PANTHER" id="PTHR34584">
    <property type="entry name" value="NA(+)/H(+) ANTIPORTER SUBUNIT E1"/>
    <property type="match status" value="1"/>
</dbReference>
<evidence type="ECO:0000256" key="7">
    <source>
        <dbReference type="SAM" id="Phobius"/>
    </source>
</evidence>
<name>A0A0D0JR42_9PSED</name>
<feature type="transmembrane region" description="Helical" evidence="7">
    <location>
        <begin position="65"/>
        <end position="86"/>
    </location>
</feature>
<organism evidence="8 9">
    <name type="scientific">Pseudomonas fulva</name>
    <dbReference type="NCBI Taxonomy" id="47880"/>
    <lineage>
        <taxon>Bacteria</taxon>
        <taxon>Pseudomonadati</taxon>
        <taxon>Pseudomonadota</taxon>
        <taxon>Gammaproteobacteria</taxon>
        <taxon>Pseudomonadales</taxon>
        <taxon>Pseudomonadaceae</taxon>
        <taxon>Pseudomonas</taxon>
    </lineage>
</organism>
<evidence type="ECO:0000256" key="6">
    <source>
        <dbReference type="ARBA" id="ARBA00023136"/>
    </source>
</evidence>
<dbReference type="AlphaFoldDB" id="A0A0D0JR42"/>
<comment type="subcellular location">
    <subcellularLocation>
        <location evidence="1">Cell membrane</location>
        <topology evidence="1">Multi-pass membrane protein</topology>
    </subcellularLocation>
</comment>
<keyword evidence="6 7" id="KW-0472">Membrane</keyword>
<comment type="similarity">
    <text evidence="2">Belongs to the CPA3 antiporters (TC 2.A.63) subunit E family.</text>
</comment>
<dbReference type="PANTHER" id="PTHR34584:SF1">
    <property type="entry name" value="NA(+)_H(+) ANTIPORTER SUBUNIT E1"/>
    <property type="match status" value="1"/>
</dbReference>
<proteinExistence type="inferred from homology"/>
<evidence type="ECO:0000313" key="8">
    <source>
        <dbReference type="EMBL" id="KIP97833.1"/>
    </source>
</evidence>
<dbReference type="InterPro" id="IPR002758">
    <property type="entry name" value="Cation_antiport_E"/>
</dbReference>
<reference evidence="8 9" key="1">
    <citation type="submission" date="2014-12" db="EMBL/GenBank/DDBJ databases">
        <title>16Stimator: statistical estimation of ribosomal gene copy numbers from draft genome assemblies.</title>
        <authorList>
            <person name="Perisin M.A."/>
            <person name="Vetter M."/>
            <person name="Gilbert J.A."/>
            <person name="Bergelson J."/>
        </authorList>
    </citation>
    <scope>NUCLEOTIDE SEQUENCE [LARGE SCALE GENOMIC DNA]</scope>
    <source>
        <strain evidence="8 9">MEJ086</strain>
    </source>
</reference>
<dbReference type="PIRSF" id="PIRSF019239">
    <property type="entry name" value="MrpE"/>
    <property type="match status" value="1"/>
</dbReference>
<keyword evidence="4 7" id="KW-0812">Transmembrane</keyword>
<keyword evidence="5 7" id="KW-1133">Transmembrane helix</keyword>
<dbReference type="OrthoDB" id="9807187at2"/>
<evidence type="ECO:0000256" key="5">
    <source>
        <dbReference type="ARBA" id="ARBA00022989"/>
    </source>
</evidence>
<comment type="caution">
    <text evidence="8">The sequence shown here is derived from an EMBL/GenBank/DDBJ whole genome shotgun (WGS) entry which is preliminary data.</text>
</comment>
<sequence>MSRSRWLPHPMLTVLLTIIWLLMVNAPSFGHLLLGAFLGWGIAFLCQGFMLDVPRLRRPLLLCRYLLMVLWDIVVANLHVARLVLGPTRKLRPAFVEVPMAIENEFMLSVLACILSLTPGTVSSGLSNDHKTLLLHGLDVPDEQELITELKSRYEAPLMEIFECSRT</sequence>
<dbReference type="Pfam" id="PF01899">
    <property type="entry name" value="MNHE"/>
    <property type="match status" value="1"/>
</dbReference>
<dbReference type="Proteomes" id="UP000032068">
    <property type="component" value="Unassembled WGS sequence"/>
</dbReference>
<dbReference type="RefSeq" id="WP_042555265.1">
    <property type="nucleotide sequence ID" value="NZ_JXQW01000057.1"/>
</dbReference>
<evidence type="ECO:0000256" key="4">
    <source>
        <dbReference type="ARBA" id="ARBA00022692"/>
    </source>
</evidence>
<dbReference type="GO" id="GO:0005886">
    <property type="term" value="C:plasma membrane"/>
    <property type="evidence" value="ECO:0007669"/>
    <property type="project" value="UniProtKB-SubCell"/>
</dbReference>
<gene>
    <name evidence="8" type="ORF">RU08_18290</name>
</gene>
<accession>A0A0D0JR42</accession>
<dbReference type="EMBL" id="JXQW01000057">
    <property type="protein sequence ID" value="KIP97833.1"/>
    <property type="molecule type" value="Genomic_DNA"/>
</dbReference>
<feature type="transmembrane region" description="Helical" evidence="7">
    <location>
        <begin position="32"/>
        <end position="53"/>
    </location>
</feature>
<dbReference type="GO" id="GO:0008324">
    <property type="term" value="F:monoatomic cation transmembrane transporter activity"/>
    <property type="evidence" value="ECO:0007669"/>
    <property type="project" value="InterPro"/>
</dbReference>
<evidence type="ECO:0000256" key="2">
    <source>
        <dbReference type="ARBA" id="ARBA00006228"/>
    </source>
</evidence>
<evidence type="ECO:0000256" key="3">
    <source>
        <dbReference type="ARBA" id="ARBA00022475"/>
    </source>
</evidence>
<evidence type="ECO:0000313" key="9">
    <source>
        <dbReference type="Proteomes" id="UP000032068"/>
    </source>
</evidence>
<evidence type="ECO:0000256" key="1">
    <source>
        <dbReference type="ARBA" id="ARBA00004651"/>
    </source>
</evidence>
<protein>
    <submittedName>
        <fullName evidence="8">Cation:proton antiporter</fullName>
    </submittedName>
</protein>